<feature type="active site" description="Proton donor/acceptor" evidence="7">
    <location>
        <position position="96"/>
    </location>
</feature>
<evidence type="ECO:0000313" key="9">
    <source>
        <dbReference type="Proteomes" id="UP000249522"/>
    </source>
</evidence>
<dbReference type="CDD" id="cd00959">
    <property type="entry name" value="DeoC"/>
    <property type="match status" value="1"/>
</dbReference>
<dbReference type="Pfam" id="PF01791">
    <property type="entry name" value="DeoC"/>
    <property type="match status" value="1"/>
</dbReference>
<dbReference type="Proteomes" id="UP000249522">
    <property type="component" value="Unassembled WGS sequence"/>
</dbReference>
<dbReference type="OrthoDB" id="9778711at2"/>
<sequence length="227" mass="23339">MSQTIPTQEIAAYIDHTLLKPQSTLEEITKLCEEAKTHQFATVCVNPFWVPETALQLAGSGVGITTVVGFPLGATSTFAKMSEARDAIAGGATEIDMVLNVGALKSGMDDIVEADVSGVVGMCRGRAAVKVILETGLLTDEEKVRACLICKAAGADFVKTSTGFGPGQATVEDIALMRHTVGPDMGVKASGGVRDMEAVQAMIAAGATRIGTSSGVAIMSGGQGQGY</sequence>
<dbReference type="Gene3D" id="3.20.20.70">
    <property type="entry name" value="Aldolase class I"/>
    <property type="match status" value="1"/>
</dbReference>
<evidence type="ECO:0000256" key="7">
    <source>
        <dbReference type="HAMAP-Rule" id="MF_00114"/>
    </source>
</evidence>
<dbReference type="InterPro" id="IPR011343">
    <property type="entry name" value="DeoC"/>
</dbReference>
<gene>
    <name evidence="7 8" type="primary">deoC</name>
    <name evidence="8" type="ORF">DNH61_19735</name>
</gene>
<protein>
    <recommendedName>
        <fullName evidence="7">Deoxyribose-phosphate aldolase</fullName>
        <shortName evidence="7">DERA</shortName>
        <ecNumber evidence="7">4.1.2.4</ecNumber>
    </recommendedName>
    <alternativeName>
        <fullName evidence="7">2-deoxy-D-ribose 5-phosphate aldolase</fullName>
    </alternativeName>
    <alternativeName>
        <fullName evidence="7">Phosphodeoxyriboaldolase</fullName>
        <shortName evidence="7">Deoxyriboaldolase</shortName>
    </alternativeName>
</protein>
<keyword evidence="4 7" id="KW-0704">Schiff base</keyword>
<keyword evidence="9" id="KW-1185">Reference proteome</keyword>
<dbReference type="NCBIfam" id="TIGR00126">
    <property type="entry name" value="deoC"/>
    <property type="match status" value="1"/>
</dbReference>
<dbReference type="SMART" id="SM01133">
    <property type="entry name" value="DeoC"/>
    <property type="match status" value="1"/>
</dbReference>
<dbReference type="RefSeq" id="WP_111148541.1">
    <property type="nucleotide sequence ID" value="NZ_QKRB01000054.1"/>
</dbReference>
<evidence type="ECO:0000256" key="5">
    <source>
        <dbReference type="ARBA" id="ARBA00048791"/>
    </source>
</evidence>
<dbReference type="EC" id="4.1.2.4" evidence="7"/>
<evidence type="ECO:0000256" key="3">
    <source>
        <dbReference type="ARBA" id="ARBA00023239"/>
    </source>
</evidence>
<comment type="pathway">
    <text evidence="7">Carbohydrate degradation; 2-deoxy-D-ribose 1-phosphate degradation; D-glyceraldehyde 3-phosphate and acetaldehyde from 2-deoxy-alpha-D-ribose 1-phosphate: step 2/2.</text>
</comment>
<keyword evidence="2 7" id="KW-0963">Cytoplasm</keyword>
<dbReference type="PANTHER" id="PTHR10889">
    <property type="entry name" value="DEOXYRIBOSE-PHOSPHATE ALDOLASE"/>
    <property type="match status" value="1"/>
</dbReference>
<dbReference type="AlphaFoldDB" id="A0A2W1L2H3"/>
<proteinExistence type="inferred from homology"/>
<feature type="active site" description="Schiff-base intermediate with acetaldehyde" evidence="7">
    <location>
        <position position="159"/>
    </location>
</feature>
<evidence type="ECO:0000256" key="6">
    <source>
        <dbReference type="ARBA" id="ARBA00056337"/>
    </source>
</evidence>
<comment type="caution">
    <text evidence="8">The sequence shown here is derived from an EMBL/GenBank/DDBJ whole genome shotgun (WGS) entry which is preliminary data.</text>
</comment>
<dbReference type="InterPro" id="IPR013785">
    <property type="entry name" value="Aldolase_TIM"/>
</dbReference>
<evidence type="ECO:0000256" key="4">
    <source>
        <dbReference type="ARBA" id="ARBA00023270"/>
    </source>
</evidence>
<dbReference type="GO" id="GO:0004139">
    <property type="term" value="F:deoxyribose-phosphate aldolase activity"/>
    <property type="evidence" value="ECO:0007669"/>
    <property type="project" value="UniProtKB-UniRule"/>
</dbReference>
<reference evidence="8 9" key="1">
    <citation type="submission" date="2018-06" db="EMBL/GenBank/DDBJ databases">
        <title>Paenibacillus imtechensis sp. nov.</title>
        <authorList>
            <person name="Pinnaka A.K."/>
            <person name="Singh H."/>
            <person name="Kaur M."/>
        </authorList>
    </citation>
    <scope>NUCLEOTIDE SEQUENCE [LARGE SCALE GENOMIC DNA]</scope>
    <source>
        <strain evidence="8 9">SMB1</strain>
    </source>
</reference>
<dbReference type="PANTHER" id="PTHR10889:SF1">
    <property type="entry name" value="DEOXYRIBOSE-PHOSPHATE ALDOLASE"/>
    <property type="match status" value="1"/>
</dbReference>
<name>A0A2W1L2H3_9BACL</name>
<keyword evidence="3 7" id="KW-0456">Lyase</keyword>
<dbReference type="HAMAP" id="MF_00114">
    <property type="entry name" value="DeoC_type1"/>
    <property type="match status" value="1"/>
</dbReference>
<dbReference type="EMBL" id="QKRB01000054">
    <property type="protein sequence ID" value="PZD94178.1"/>
    <property type="molecule type" value="Genomic_DNA"/>
</dbReference>
<comment type="function">
    <text evidence="6 7">Catalyzes a reversible aldol reaction between acetaldehyde and D-glyceraldehyde 3-phosphate to generate 2-deoxy-D-ribose 5-phosphate.</text>
</comment>
<dbReference type="InterPro" id="IPR002915">
    <property type="entry name" value="DeoC/FbaB/LacD_aldolase"/>
</dbReference>
<dbReference type="SUPFAM" id="SSF51569">
    <property type="entry name" value="Aldolase"/>
    <property type="match status" value="1"/>
</dbReference>
<comment type="catalytic activity">
    <reaction evidence="5 7">
        <text>2-deoxy-D-ribose 5-phosphate = D-glyceraldehyde 3-phosphate + acetaldehyde</text>
        <dbReference type="Rhea" id="RHEA:12821"/>
        <dbReference type="ChEBI" id="CHEBI:15343"/>
        <dbReference type="ChEBI" id="CHEBI:59776"/>
        <dbReference type="ChEBI" id="CHEBI:62877"/>
        <dbReference type="EC" id="4.1.2.4"/>
    </reaction>
</comment>
<dbReference type="PIRSF" id="PIRSF001357">
    <property type="entry name" value="DeoC"/>
    <property type="match status" value="1"/>
</dbReference>
<evidence type="ECO:0000256" key="2">
    <source>
        <dbReference type="ARBA" id="ARBA00022490"/>
    </source>
</evidence>
<comment type="similarity">
    <text evidence="1 7">Belongs to the DeoC/FbaB aldolase family. DeoC type 1 subfamily.</text>
</comment>
<comment type="subcellular location">
    <subcellularLocation>
        <location evidence="7">Cytoplasm</location>
    </subcellularLocation>
</comment>
<evidence type="ECO:0000256" key="1">
    <source>
        <dbReference type="ARBA" id="ARBA00010936"/>
    </source>
</evidence>
<organism evidence="8 9">
    <name type="scientific">Paenibacillus sambharensis</name>
    <dbReference type="NCBI Taxonomy" id="1803190"/>
    <lineage>
        <taxon>Bacteria</taxon>
        <taxon>Bacillati</taxon>
        <taxon>Bacillota</taxon>
        <taxon>Bacilli</taxon>
        <taxon>Bacillales</taxon>
        <taxon>Paenibacillaceae</taxon>
        <taxon>Paenibacillus</taxon>
    </lineage>
</organism>
<feature type="active site" description="Proton donor/acceptor" evidence="7">
    <location>
        <position position="188"/>
    </location>
</feature>
<evidence type="ECO:0000313" key="8">
    <source>
        <dbReference type="EMBL" id="PZD94178.1"/>
    </source>
</evidence>
<dbReference type="GO" id="GO:0009264">
    <property type="term" value="P:deoxyribonucleotide catabolic process"/>
    <property type="evidence" value="ECO:0007669"/>
    <property type="project" value="UniProtKB-UniRule"/>
</dbReference>
<dbReference type="FunFam" id="3.20.20.70:FF:000044">
    <property type="entry name" value="Deoxyribose-phosphate aldolase"/>
    <property type="match status" value="1"/>
</dbReference>
<dbReference type="GO" id="GO:0005737">
    <property type="term" value="C:cytoplasm"/>
    <property type="evidence" value="ECO:0007669"/>
    <property type="project" value="UniProtKB-SubCell"/>
</dbReference>
<accession>A0A2W1L2H3</accession>
<dbReference type="GO" id="GO:0016052">
    <property type="term" value="P:carbohydrate catabolic process"/>
    <property type="evidence" value="ECO:0007669"/>
    <property type="project" value="TreeGrafter"/>
</dbReference>
<dbReference type="InterPro" id="IPR028581">
    <property type="entry name" value="DeoC_typeI"/>
</dbReference>
<dbReference type="GO" id="GO:0006018">
    <property type="term" value="P:2-deoxyribose 1-phosphate catabolic process"/>
    <property type="evidence" value="ECO:0007669"/>
    <property type="project" value="UniProtKB-UniRule"/>
</dbReference>
<dbReference type="UniPathway" id="UPA00002">
    <property type="reaction ID" value="UER00468"/>
</dbReference>